<feature type="transmembrane region" description="Helical" evidence="6">
    <location>
        <begin position="97"/>
        <end position="118"/>
    </location>
</feature>
<evidence type="ECO:0000256" key="2">
    <source>
        <dbReference type="ARBA" id="ARBA00022448"/>
    </source>
</evidence>
<feature type="transmembrane region" description="Helical" evidence="6">
    <location>
        <begin position="130"/>
        <end position="154"/>
    </location>
</feature>
<dbReference type="SUPFAM" id="SSF103473">
    <property type="entry name" value="MFS general substrate transporter"/>
    <property type="match status" value="1"/>
</dbReference>
<dbReference type="Pfam" id="PF07690">
    <property type="entry name" value="MFS_1"/>
    <property type="match status" value="1"/>
</dbReference>
<feature type="transmembrane region" description="Helical" evidence="6">
    <location>
        <begin position="191"/>
        <end position="210"/>
    </location>
</feature>
<evidence type="ECO:0000313" key="8">
    <source>
        <dbReference type="EMBL" id="GAA0866588.1"/>
    </source>
</evidence>
<comment type="subcellular location">
    <subcellularLocation>
        <location evidence="1">Membrane</location>
        <topology evidence="1">Multi-pass membrane protein</topology>
    </subcellularLocation>
</comment>
<evidence type="ECO:0000256" key="6">
    <source>
        <dbReference type="SAM" id="Phobius"/>
    </source>
</evidence>
<feature type="transmembrane region" description="Helical" evidence="6">
    <location>
        <begin position="41"/>
        <end position="61"/>
    </location>
</feature>
<keyword evidence="3 6" id="KW-0812">Transmembrane</keyword>
<feature type="domain" description="Major facilitator superfamily (MFS) profile" evidence="7">
    <location>
        <begin position="1"/>
        <end position="437"/>
    </location>
</feature>
<dbReference type="InterPro" id="IPR036259">
    <property type="entry name" value="MFS_trans_sf"/>
</dbReference>
<gene>
    <name evidence="8" type="ORF">GCM10009115_30100</name>
</gene>
<feature type="transmembrane region" description="Helical" evidence="6">
    <location>
        <begin position="411"/>
        <end position="432"/>
    </location>
</feature>
<feature type="transmembrane region" description="Helical" evidence="6">
    <location>
        <begin position="319"/>
        <end position="338"/>
    </location>
</feature>
<dbReference type="PANTHER" id="PTHR42718">
    <property type="entry name" value="MAJOR FACILITATOR SUPERFAMILY MULTIDRUG TRANSPORTER MFSC"/>
    <property type="match status" value="1"/>
</dbReference>
<feature type="transmembrane region" description="Helical" evidence="6">
    <location>
        <begin position="254"/>
        <end position="278"/>
    </location>
</feature>
<organism evidence="8 9">
    <name type="scientific">Sphingopyxis soli</name>
    <dbReference type="NCBI Taxonomy" id="592051"/>
    <lineage>
        <taxon>Bacteria</taxon>
        <taxon>Pseudomonadati</taxon>
        <taxon>Pseudomonadota</taxon>
        <taxon>Alphaproteobacteria</taxon>
        <taxon>Sphingomonadales</taxon>
        <taxon>Sphingomonadaceae</taxon>
        <taxon>Sphingopyxis</taxon>
    </lineage>
</organism>
<dbReference type="CDD" id="cd17321">
    <property type="entry name" value="MFS_MMR_MDR_like"/>
    <property type="match status" value="1"/>
</dbReference>
<feature type="transmembrane region" description="Helical" evidence="6">
    <location>
        <begin position="73"/>
        <end position="91"/>
    </location>
</feature>
<protein>
    <submittedName>
        <fullName evidence="8">MFS transporter</fullName>
    </submittedName>
</protein>
<keyword evidence="9" id="KW-1185">Reference proteome</keyword>
<keyword evidence="2" id="KW-0813">Transport</keyword>
<dbReference type="Gene3D" id="1.20.1250.20">
    <property type="entry name" value="MFS general substrate transporter like domains"/>
    <property type="match status" value="1"/>
</dbReference>
<feature type="transmembrane region" description="Helical" evidence="6">
    <location>
        <begin position="216"/>
        <end position="233"/>
    </location>
</feature>
<keyword evidence="4 6" id="KW-1133">Transmembrane helix</keyword>
<evidence type="ECO:0000256" key="1">
    <source>
        <dbReference type="ARBA" id="ARBA00004141"/>
    </source>
</evidence>
<evidence type="ECO:0000256" key="3">
    <source>
        <dbReference type="ARBA" id="ARBA00022692"/>
    </source>
</evidence>
<sequence length="437" mass="44562">MRRRAAIASVLFAMAAAVVDASSVNVALPSIAGALRVEPSAAAWLLIAYQGALAAGLLPLAAIGERFGYRPTFVAGAALFALCAAGSSLAPDFPSLIAFRVVQGVGAAAIMALGVALLRQTVAEKEFGRAIGWNAMTVALCSAAGPTIGASLVGFGSWRFVFAGSVLLAGIALLAAVSLPSRRSESKEIDSVGLLAYAAIVPVFIIAVGLARQSAAAAAVLLAFGGAGLWLLVRRDARRHTPFLPLTLFQSVGFTRSVLASVLCFAAMSSALLMLPFALHDRLGLSARDIAFIMTPWPLAVLLTTPITSRLLERARPALLCVEGALVLAGGFALLAAAPPTWGVALYIPGVILCGVGFGLFQTPNNRTLFLSVPVDRAASAGGVQGTARLAGQVTGALTASILLSAVSVKLAAPIAFAIAALAALSSAAISWSNDHR</sequence>
<name>A0ABN1MBA8_9SPHN</name>
<dbReference type="EMBL" id="BAAAFE010000009">
    <property type="protein sequence ID" value="GAA0866588.1"/>
    <property type="molecule type" value="Genomic_DNA"/>
</dbReference>
<evidence type="ECO:0000256" key="5">
    <source>
        <dbReference type="ARBA" id="ARBA00023136"/>
    </source>
</evidence>
<evidence type="ECO:0000259" key="7">
    <source>
        <dbReference type="PROSITE" id="PS50850"/>
    </source>
</evidence>
<dbReference type="Gene3D" id="1.20.1720.10">
    <property type="entry name" value="Multidrug resistance protein D"/>
    <property type="match status" value="1"/>
</dbReference>
<keyword evidence="5 6" id="KW-0472">Membrane</keyword>
<comment type="caution">
    <text evidence="8">The sequence shown here is derived from an EMBL/GenBank/DDBJ whole genome shotgun (WGS) entry which is preliminary data.</text>
</comment>
<feature type="transmembrane region" description="Helical" evidence="6">
    <location>
        <begin position="290"/>
        <end position="307"/>
    </location>
</feature>
<feature type="transmembrane region" description="Helical" evidence="6">
    <location>
        <begin position="160"/>
        <end position="179"/>
    </location>
</feature>
<accession>A0ABN1MBA8</accession>
<dbReference type="InterPro" id="IPR020846">
    <property type="entry name" value="MFS_dom"/>
</dbReference>
<dbReference type="Proteomes" id="UP001500738">
    <property type="component" value="Unassembled WGS sequence"/>
</dbReference>
<dbReference type="PROSITE" id="PS50850">
    <property type="entry name" value="MFS"/>
    <property type="match status" value="1"/>
</dbReference>
<reference evidence="9" key="1">
    <citation type="journal article" date="2019" name="Int. J. Syst. Evol. Microbiol.">
        <title>The Global Catalogue of Microorganisms (GCM) 10K type strain sequencing project: providing services to taxonomists for standard genome sequencing and annotation.</title>
        <authorList>
            <consortium name="The Broad Institute Genomics Platform"/>
            <consortium name="The Broad Institute Genome Sequencing Center for Infectious Disease"/>
            <person name="Wu L."/>
            <person name="Ma J."/>
        </authorList>
    </citation>
    <scope>NUCLEOTIDE SEQUENCE [LARGE SCALE GENOMIC DNA]</scope>
    <source>
        <strain evidence="9">JCM 15910</strain>
    </source>
</reference>
<dbReference type="PRINTS" id="PR01036">
    <property type="entry name" value="TCRTETB"/>
</dbReference>
<proteinExistence type="predicted"/>
<dbReference type="PANTHER" id="PTHR42718:SF9">
    <property type="entry name" value="MAJOR FACILITATOR SUPERFAMILY MULTIDRUG TRANSPORTER MFSC"/>
    <property type="match status" value="1"/>
</dbReference>
<feature type="transmembrane region" description="Helical" evidence="6">
    <location>
        <begin position="344"/>
        <end position="361"/>
    </location>
</feature>
<dbReference type="InterPro" id="IPR011701">
    <property type="entry name" value="MFS"/>
</dbReference>
<evidence type="ECO:0000313" key="9">
    <source>
        <dbReference type="Proteomes" id="UP001500738"/>
    </source>
</evidence>
<evidence type="ECO:0000256" key="4">
    <source>
        <dbReference type="ARBA" id="ARBA00022989"/>
    </source>
</evidence>